<dbReference type="PANTHER" id="PTHR13767">
    <property type="entry name" value="TRNA-PSEUDOURIDINE SYNTHASE"/>
    <property type="match status" value="1"/>
</dbReference>
<evidence type="ECO:0000256" key="2">
    <source>
        <dbReference type="ARBA" id="ARBA00008999"/>
    </source>
</evidence>
<sequence length="517" mass="58129">MRSLTKAFKMATDIVREGVLAINKPRGISSAQVIRECQKVFNPSKFFKPMIDAEIAKRMNESGQQFARRKQIRKASQVKMGHGGTLDPLATGVLILGIGSGTKVLSQFLECTKTYETVILFGASTDTYDRVGRILTKRPYDHITREKVEKELASMKGPLTQIPPLYSALKMNGKPLYEYAREGKPIPREIEGREVEIKDIELLEWYEPGKHSHRWPVEEAEAAERNLAEQVWRVKKLQETNKKLSPEEKEEDDQAIAAHESFKRKFEQRQDELIKDAPAKRARNSKNPPMMSGALGQLPQPIYSDKGTHLVPDAPDENTPPPWTDEGPPAARVRLTVTSGFYIRSFCHDLGAKMDSAALMAELCRSRQSDFAIGGTNCLEFDDLSKGEEVWAPQVASMLEQWSNENKDKAPGPSPATSQRPQKRKHEHKSSSPGPDSPKHKHQKHHHKDKSEKRRRSKSPEESRSSPKAEATESNGDAKQAKESKPSKKEAEPAKEEAKPNNGTRSDDEKSWNGIED</sequence>
<proteinExistence type="inferred from homology"/>
<evidence type="ECO:0000313" key="9">
    <source>
        <dbReference type="Proteomes" id="UP000277212"/>
    </source>
</evidence>
<evidence type="ECO:0000256" key="6">
    <source>
        <dbReference type="SAM" id="MobiDB-lite"/>
    </source>
</evidence>
<dbReference type="PANTHER" id="PTHR13767:SF2">
    <property type="entry name" value="PSEUDOURIDYLATE SYNTHASE TRUB1"/>
    <property type="match status" value="1"/>
</dbReference>
<protein>
    <recommendedName>
        <fullName evidence="3">tRNA pseudouridine(55) synthase</fullName>
        <ecNumber evidence="3">5.4.99.25</ecNumber>
    </recommendedName>
</protein>
<dbReference type="GO" id="GO:0003723">
    <property type="term" value="F:RNA binding"/>
    <property type="evidence" value="ECO:0007669"/>
    <property type="project" value="InterPro"/>
</dbReference>
<comment type="catalytic activity">
    <reaction evidence="1">
        <text>a uridine in mRNA = a pseudouridine in mRNA</text>
        <dbReference type="Rhea" id="RHEA:56644"/>
        <dbReference type="Rhea" id="RHEA-COMP:14658"/>
        <dbReference type="Rhea" id="RHEA-COMP:14659"/>
        <dbReference type="ChEBI" id="CHEBI:65314"/>
        <dbReference type="ChEBI" id="CHEBI:65315"/>
    </reaction>
</comment>
<feature type="compositionally biased region" description="Basic and acidic residues" evidence="6">
    <location>
        <begin position="479"/>
        <end position="511"/>
    </location>
</feature>
<dbReference type="GO" id="GO:0005634">
    <property type="term" value="C:nucleus"/>
    <property type="evidence" value="ECO:0007669"/>
    <property type="project" value="TreeGrafter"/>
</dbReference>
<evidence type="ECO:0000256" key="5">
    <source>
        <dbReference type="ARBA" id="ARBA00023235"/>
    </source>
</evidence>
<dbReference type="GO" id="GO:1990481">
    <property type="term" value="P:mRNA pseudouridine synthesis"/>
    <property type="evidence" value="ECO:0007669"/>
    <property type="project" value="TreeGrafter"/>
</dbReference>
<dbReference type="Pfam" id="PF01509">
    <property type="entry name" value="TruB_N"/>
    <property type="match status" value="1"/>
</dbReference>
<dbReference type="GO" id="GO:0160148">
    <property type="term" value="F:tRNA pseudouridine(55) synthase activity"/>
    <property type="evidence" value="ECO:0007669"/>
    <property type="project" value="UniProtKB-EC"/>
</dbReference>
<evidence type="ECO:0000259" key="7">
    <source>
        <dbReference type="Pfam" id="PF01509"/>
    </source>
</evidence>
<dbReference type="CDD" id="cd02867">
    <property type="entry name" value="PseudoU_synth_TruB_4"/>
    <property type="match status" value="1"/>
</dbReference>
<organism evidence="8 9">
    <name type="scientific">Fusarium kuroshium</name>
    <dbReference type="NCBI Taxonomy" id="2010991"/>
    <lineage>
        <taxon>Eukaryota</taxon>
        <taxon>Fungi</taxon>
        <taxon>Dikarya</taxon>
        <taxon>Ascomycota</taxon>
        <taxon>Pezizomycotina</taxon>
        <taxon>Sordariomycetes</taxon>
        <taxon>Hypocreomycetidae</taxon>
        <taxon>Hypocreales</taxon>
        <taxon>Nectriaceae</taxon>
        <taxon>Fusarium</taxon>
        <taxon>Fusarium solani species complex</taxon>
    </lineage>
</organism>
<reference evidence="8 9" key="1">
    <citation type="submission" date="2017-06" db="EMBL/GenBank/DDBJ databases">
        <title>Comparative genomic analysis of Ambrosia Fusariam Clade fungi.</title>
        <authorList>
            <person name="Stajich J.E."/>
            <person name="Carrillo J."/>
            <person name="Kijimoto T."/>
            <person name="Eskalen A."/>
            <person name="O'Donnell K."/>
            <person name="Kasson M."/>
        </authorList>
    </citation>
    <scope>NUCLEOTIDE SEQUENCE [LARGE SCALE GENOMIC DNA]</scope>
    <source>
        <strain evidence="8">UCR3666</strain>
    </source>
</reference>
<dbReference type="Gene3D" id="3.30.2350.10">
    <property type="entry name" value="Pseudouridine synthase"/>
    <property type="match status" value="1"/>
</dbReference>
<comment type="similarity">
    <text evidence="2">Belongs to the pseudouridine synthase TruB family.</text>
</comment>
<evidence type="ECO:0000256" key="1">
    <source>
        <dbReference type="ARBA" id="ARBA00001166"/>
    </source>
</evidence>
<dbReference type="EMBL" id="NKUJ01000055">
    <property type="protein sequence ID" value="RMJ15990.1"/>
    <property type="molecule type" value="Genomic_DNA"/>
</dbReference>
<feature type="compositionally biased region" description="Basic residues" evidence="6">
    <location>
        <begin position="439"/>
        <end position="457"/>
    </location>
</feature>
<dbReference type="SUPFAM" id="SSF55120">
    <property type="entry name" value="Pseudouridine synthase"/>
    <property type="match status" value="1"/>
</dbReference>
<comment type="caution">
    <text evidence="8">The sequence shown here is derived from an EMBL/GenBank/DDBJ whole genome shotgun (WGS) entry which is preliminary data.</text>
</comment>
<dbReference type="InterPro" id="IPR002501">
    <property type="entry name" value="PsdUridine_synth_N"/>
</dbReference>
<evidence type="ECO:0000313" key="8">
    <source>
        <dbReference type="EMBL" id="RMJ15990.1"/>
    </source>
</evidence>
<dbReference type="AlphaFoldDB" id="A0A3M2SEI6"/>
<dbReference type="InterPro" id="IPR014780">
    <property type="entry name" value="tRNA_psdUridine_synth_TruB"/>
</dbReference>
<dbReference type="Proteomes" id="UP000277212">
    <property type="component" value="Unassembled WGS sequence"/>
</dbReference>
<dbReference type="HAMAP" id="MF_01080">
    <property type="entry name" value="TruB_bact"/>
    <property type="match status" value="1"/>
</dbReference>
<keyword evidence="9" id="KW-1185">Reference proteome</keyword>
<name>A0A3M2SEI6_9HYPO</name>
<evidence type="ECO:0000256" key="4">
    <source>
        <dbReference type="ARBA" id="ARBA00022694"/>
    </source>
</evidence>
<dbReference type="EC" id="5.4.99.25" evidence="3"/>
<feature type="domain" description="Pseudouridine synthase II N-terminal" evidence="7">
    <location>
        <begin position="75"/>
        <end position="208"/>
    </location>
</feature>
<feature type="compositionally biased region" description="Basic and acidic residues" evidence="6">
    <location>
        <begin position="458"/>
        <end position="471"/>
    </location>
</feature>
<keyword evidence="4" id="KW-0819">tRNA processing</keyword>
<keyword evidence="5" id="KW-0413">Isomerase</keyword>
<dbReference type="GO" id="GO:0006400">
    <property type="term" value="P:tRNA modification"/>
    <property type="evidence" value="ECO:0007669"/>
    <property type="project" value="TreeGrafter"/>
</dbReference>
<dbReference type="InterPro" id="IPR020103">
    <property type="entry name" value="PsdUridine_synth_cat_dom_sf"/>
</dbReference>
<accession>A0A3M2SEI6</accession>
<evidence type="ECO:0000256" key="3">
    <source>
        <dbReference type="ARBA" id="ARBA00012787"/>
    </source>
</evidence>
<feature type="region of interest" description="Disordered" evidence="6">
    <location>
        <begin position="404"/>
        <end position="517"/>
    </location>
</feature>
<dbReference type="OrthoDB" id="9995526at2759"/>
<gene>
    <name evidence="8" type="ORF">CDV36_004340</name>
</gene>
<dbReference type="STRING" id="2010991.A0A3M2SEI6"/>